<evidence type="ECO:0000313" key="14">
    <source>
        <dbReference type="Proteomes" id="UP000014760"/>
    </source>
</evidence>
<dbReference type="SUPFAM" id="SSF75217">
    <property type="entry name" value="alpha/beta knot"/>
    <property type="match status" value="1"/>
</dbReference>
<dbReference type="AlphaFoldDB" id="R7UFL1"/>
<accession>R7UFL1</accession>
<dbReference type="EnsemblMetazoa" id="CapteT169258">
    <property type="protein sequence ID" value="CapteP169258"/>
    <property type="gene ID" value="CapteG169258"/>
</dbReference>
<dbReference type="STRING" id="283909.R7UFL1"/>
<dbReference type="CDD" id="cd18105">
    <property type="entry name" value="SpoU-like_MRM1"/>
    <property type="match status" value="1"/>
</dbReference>
<evidence type="ECO:0000256" key="6">
    <source>
        <dbReference type="ARBA" id="ARBA00022691"/>
    </source>
</evidence>
<reference evidence="12 14" key="2">
    <citation type="journal article" date="2013" name="Nature">
        <title>Insights into bilaterian evolution from three spiralian genomes.</title>
        <authorList>
            <person name="Simakov O."/>
            <person name="Marletaz F."/>
            <person name="Cho S.J."/>
            <person name="Edsinger-Gonzales E."/>
            <person name="Havlak P."/>
            <person name="Hellsten U."/>
            <person name="Kuo D.H."/>
            <person name="Larsson T."/>
            <person name="Lv J."/>
            <person name="Arendt D."/>
            <person name="Savage R."/>
            <person name="Osoegawa K."/>
            <person name="de Jong P."/>
            <person name="Grimwood J."/>
            <person name="Chapman J.A."/>
            <person name="Shapiro H."/>
            <person name="Aerts A."/>
            <person name="Otillar R.P."/>
            <person name="Terry A.Y."/>
            <person name="Boore J.L."/>
            <person name="Grigoriev I.V."/>
            <person name="Lindberg D.R."/>
            <person name="Seaver E.C."/>
            <person name="Weisblat D.A."/>
            <person name="Putnam N.H."/>
            <person name="Rokhsar D.S."/>
        </authorList>
    </citation>
    <scope>NUCLEOTIDE SEQUENCE</scope>
    <source>
        <strain evidence="12 14">I ESC-2004</strain>
    </source>
</reference>
<comment type="subcellular location">
    <subcellularLocation>
        <location evidence="1">Mitochondrion</location>
    </subcellularLocation>
</comment>
<reference evidence="13" key="3">
    <citation type="submission" date="2015-06" db="UniProtKB">
        <authorList>
            <consortium name="EnsemblMetazoa"/>
        </authorList>
    </citation>
    <scope>IDENTIFICATION</scope>
</reference>
<evidence type="ECO:0000259" key="11">
    <source>
        <dbReference type="SMART" id="SM00967"/>
    </source>
</evidence>
<comment type="similarity">
    <text evidence="2">Belongs to the class IV-like SAM-binding methyltransferase superfamily. RNA methyltransferase TrmH family.</text>
</comment>
<evidence type="ECO:0000313" key="12">
    <source>
        <dbReference type="EMBL" id="ELU02573.1"/>
    </source>
</evidence>
<evidence type="ECO:0000256" key="7">
    <source>
        <dbReference type="ARBA" id="ARBA00022946"/>
    </source>
</evidence>
<dbReference type="GO" id="GO:0005739">
    <property type="term" value="C:mitochondrion"/>
    <property type="evidence" value="ECO:0007669"/>
    <property type="project" value="UniProtKB-SubCell"/>
</dbReference>
<evidence type="ECO:0000313" key="13">
    <source>
        <dbReference type="EnsemblMetazoa" id="CapteP169258"/>
    </source>
</evidence>
<dbReference type="EMBL" id="KB303899">
    <property type="protein sequence ID" value="ELU02573.1"/>
    <property type="molecule type" value="Genomic_DNA"/>
</dbReference>
<dbReference type="OrthoDB" id="270651at2759"/>
<evidence type="ECO:0000256" key="8">
    <source>
        <dbReference type="ARBA" id="ARBA00023128"/>
    </source>
</evidence>
<name>R7UFL1_CAPTE</name>
<dbReference type="GO" id="GO:0003723">
    <property type="term" value="F:RNA binding"/>
    <property type="evidence" value="ECO:0007669"/>
    <property type="project" value="InterPro"/>
</dbReference>
<dbReference type="PANTHER" id="PTHR46103">
    <property type="entry name" value="RRNA METHYLTRANSFERASE 1, MITOCHONDRIAL"/>
    <property type="match status" value="1"/>
</dbReference>
<protein>
    <recommendedName>
        <fullName evidence="9">rRNA methyltransferase 1, mitochondrial</fullName>
    </recommendedName>
</protein>
<feature type="domain" description="RNA 2-O ribose methyltransferase substrate binding" evidence="11">
    <location>
        <begin position="59"/>
        <end position="136"/>
    </location>
</feature>
<keyword evidence="5" id="KW-0808">Transferase</keyword>
<dbReference type="GO" id="GO:0016435">
    <property type="term" value="F:rRNA (guanine) methyltransferase activity"/>
    <property type="evidence" value="ECO:0007669"/>
    <property type="project" value="TreeGrafter"/>
</dbReference>
<dbReference type="InterPro" id="IPR047261">
    <property type="entry name" value="MRM1_MeTrfase_dom"/>
</dbReference>
<keyword evidence="14" id="KW-1185">Reference proteome</keyword>
<dbReference type="SUPFAM" id="SSF55315">
    <property type="entry name" value="L30e-like"/>
    <property type="match status" value="1"/>
</dbReference>
<dbReference type="Pfam" id="PF00588">
    <property type="entry name" value="SpoU_methylase"/>
    <property type="match status" value="1"/>
</dbReference>
<dbReference type="SMART" id="SM00967">
    <property type="entry name" value="SpoU_sub_bind"/>
    <property type="match status" value="1"/>
</dbReference>
<evidence type="ECO:0000256" key="5">
    <source>
        <dbReference type="ARBA" id="ARBA00022679"/>
    </source>
</evidence>
<keyword evidence="8" id="KW-0496">Mitochondrion</keyword>
<dbReference type="InterPro" id="IPR029026">
    <property type="entry name" value="tRNA_m1G_MTases_N"/>
</dbReference>
<evidence type="ECO:0000256" key="4">
    <source>
        <dbReference type="ARBA" id="ARBA00022603"/>
    </source>
</evidence>
<dbReference type="PANTHER" id="PTHR46103:SF1">
    <property type="entry name" value="RRNA METHYLTRANSFERASE 1, MITOCHONDRIAL"/>
    <property type="match status" value="1"/>
</dbReference>
<evidence type="ECO:0000256" key="9">
    <source>
        <dbReference type="ARBA" id="ARBA00034881"/>
    </source>
</evidence>
<reference evidence="14" key="1">
    <citation type="submission" date="2012-12" db="EMBL/GenBank/DDBJ databases">
        <authorList>
            <person name="Hellsten U."/>
            <person name="Grimwood J."/>
            <person name="Chapman J.A."/>
            <person name="Shapiro H."/>
            <person name="Aerts A."/>
            <person name="Otillar R.P."/>
            <person name="Terry A.Y."/>
            <person name="Boore J.L."/>
            <person name="Simakov O."/>
            <person name="Marletaz F."/>
            <person name="Cho S.-J."/>
            <person name="Edsinger-Gonzales E."/>
            <person name="Havlak P."/>
            <person name="Kuo D.-H."/>
            <person name="Larsson T."/>
            <person name="Lv J."/>
            <person name="Arendt D."/>
            <person name="Savage R."/>
            <person name="Osoegawa K."/>
            <person name="de Jong P."/>
            <person name="Lindberg D.R."/>
            <person name="Seaver E.C."/>
            <person name="Weisblat D.A."/>
            <person name="Putnam N.H."/>
            <person name="Grigoriev I.V."/>
            <person name="Rokhsar D.S."/>
        </authorList>
    </citation>
    <scope>NUCLEOTIDE SEQUENCE</scope>
    <source>
        <strain evidence="14">I ESC-2004</strain>
    </source>
</reference>
<proteinExistence type="inferred from homology"/>
<dbReference type="Proteomes" id="UP000014760">
    <property type="component" value="Unassembled WGS sequence"/>
</dbReference>
<keyword evidence="6" id="KW-0949">S-adenosyl-L-methionine</keyword>
<dbReference type="InterPro" id="IPR013123">
    <property type="entry name" value="SpoU_subst-bd"/>
</dbReference>
<evidence type="ECO:0000256" key="3">
    <source>
        <dbReference type="ARBA" id="ARBA00022552"/>
    </source>
</evidence>
<sequence length="310" mass="34349">MRRSMAESRRESRQTNRRKPPFDKGTYDYNHGLPGVGNKPWRLGNRKTEITLPDVQGEVLFGLYPVLLAIQEGRRYLNRVFVKKGAGQETLMKAILKAATVKGVEVHECEAAELDFLSKNRQHQGVCLDAIALNFFLHSVDSSEEPRLWVILDRIQDPMNFGAVLRSCYYLGVHRVITSSKEGCALSPVVCKASAGALELAPLFKTSNLTDFIQAWREKGFRILGTGMPTEGEACSSPVIPLNTIDMQQDTILIFGNEGKGMDTELISLCDALLTISPRKALHQSLDSLNVSVAAGIVLHHLLNTKCTQL</sequence>
<dbReference type="InterPro" id="IPR029028">
    <property type="entry name" value="Alpha/beta_knot_MTases"/>
</dbReference>
<dbReference type="Gene3D" id="3.40.1280.10">
    <property type="match status" value="1"/>
</dbReference>
<dbReference type="EMBL" id="AMQN01008751">
    <property type="status" value="NOT_ANNOTATED_CDS"/>
    <property type="molecule type" value="Genomic_DNA"/>
</dbReference>
<dbReference type="OMA" id="QVPPYEY"/>
<dbReference type="InterPro" id="IPR047182">
    <property type="entry name" value="MRM1"/>
</dbReference>
<gene>
    <name evidence="12" type="ORF">CAPTEDRAFT_169258</name>
</gene>
<dbReference type="InterPro" id="IPR029064">
    <property type="entry name" value="Ribosomal_eL30-like_sf"/>
</dbReference>
<dbReference type="Gene3D" id="3.30.1330.30">
    <property type="match status" value="1"/>
</dbReference>
<dbReference type="Pfam" id="PF08032">
    <property type="entry name" value="SpoU_sub_bind"/>
    <property type="match status" value="1"/>
</dbReference>
<feature type="region of interest" description="Disordered" evidence="10">
    <location>
        <begin position="1"/>
        <end position="29"/>
    </location>
</feature>
<feature type="compositionally biased region" description="Basic and acidic residues" evidence="10">
    <location>
        <begin position="1"/>
        <end position="26"/>
    </location>
</feature>
<dbReference type="HOGENOM" id="CLU_021322_5_1_1"/>
<evidence type="ECO:0000256" key="1">
    <source>
        <dbReference type="ARBA" id="ARBA00004173"/>
    </source>
</evidence>
<keyword evidence="3" id="KW-0698">rRNA processing</keyword>
<evidence type="ECO:0000256" key="2">
    <source>
        <dbReference type="ARBA" id="ARBA00007228"/>
    </source>
</evidence>
<keyword evidence="7" id="KW-0809">Transit peptide</keyword>
<evidence type="ECO:0000256" key="10">
    <source>
        <dbReference type="SAM" id="MobiDB-lite"/>
    </source>
</evidence>
<dbReference type="InterPro" id="IPR001537">
    <property type="entry name" value="SpoU_MeTrfase"/>
</dbReference>
<keyword evidence="4" id="KW-0489">Methyltransferase</keyword>
<organism evidence="12">
    <name type="scientific">Capitella teleta</name>
    <name type="common">Polychaete worm</name>
    <dbReference type="NCBI Taxonomy" id="283909"/>
    <lineage>
        <taxon>Eukaryota</taxon>
        <taxon>Metazoa</taxon>
        <taxon>Spiralia</taxon>
        <taxon>Lophotrochozoa</taxon>
        <taxon>Annelida</taxon>
        <taxon>Polychaeta</taxon>
        <taxon>Sedentaria</taxon>
        <taxon>Scolecida</taxon>
        <taxon>Capitellidae</taxon>
        <taxon>Capitella</taxon>
    </lineage>
</organism>